<accession>A0ABX2I7F7</accession>
<dbReference type="PANTHER" id="PTHR43863:SF2">
    <property type="entry name" value="MALTASE-GLUCOAMYLASE"/>
    <property type="match status" value="1"/>
</dbReference>
<evidence type="ECO:0000313" key="2">
    <source>
        <dbReference type="EMBL" id="NSJ86366.1"/>
    </source>
</evidence>
<dbReference type="SUPFAM" id="SSF51011">
    <property type="entry name" value="Glycosyl hydrolase domain"/>
    <property type="match status" value="1"/>
</dbReference>
<organism evidence="2 3">
    <name type="scientific">Blautia hansenii</name>
    <name type="common">Ruminococcus hansenii</name>
    <dbReference type="NCBI Taxonomy" id="1322"/>
    <lineage>
        <taxon>Bacteria</taxon>
        <taxon>Bacillati</taxon>
        <taxon>Bacillota</taxon>
        <taxon>Clostridia</taxon>
        <taxon>Lachnospirales</taxon>
        <taxon>Lachnospiraceae</taxon>
        <taxon>Blautia</taxon>
    </lineage>
</organism>
<dbReference type="SUPFAM" id="SSF117125">
    <property type="entry name" value="Putative glucosidase YicI, C-terminal domain"/>
    <property type="match status" value="1"/>
</dbReference>
<dbReference type="InterPro" id="IPR048395">
    <property type="entry name" value="Glyco_hydro_31_C"/>
</dbReference>
<dbReference type="InterPro" id="IPR013780">
    <property type="entry name" value="Glyco_hydro_b"/>
</dbReference>
<gene>
    <name evidence="2" type="ORF">G5A70_09350</name>
</gene>
<keyword evidence="3" id="KW-1185">Reference proteome</keyword>
<name>A0ABX2I7F7_BLAHA</name>
<reference evidence="2 3" key="1">
    <citation type="journal article" date="2020" name="Cell Host Microbe">
        <title>Functional and Genomic Variation between Human-Derived Isolates of Lachnospiraceae Reveals Inter- and Intra-Species Diversity.</title>
        <authorList>
            <person name="Sorbara M.T."/>
            <person name="Littmann E.R."/>
            <person name="Fontana E."/>
            <person name="Moody T.U."/>
            <person name="Kohout C.E."/>
            <person name="Gjonbalaj M."/>
            <person name="Eaton V."/>
            <person name="Seok R."/>
            <person name="Leiner I.M."/>
            <person name="Pamer E.G."/>
        </authorList>
    </citation>
    <scope>NUCLEOTIDE SEQUENCE [LARGE SCALE GENOMIC DNA]</scope>
    <source>
        <strain evidence="2 3">MSK.15.26</strain>
    </source>
</reference>
<dbReference type="Gene3D" id="3.20.20.80">
    <property type="entry name" value="Glycosidases"/>
    <property type="match status" value="1"/>
</dbReference>
<proteinExistence type="predicted"/>
<dbReference type="Proteomes" id="UP000822142">
    <property type="component" value="Unassembled WGS sequence"/>
</dbReference>
<dbReference type="InterPro" id="IPR051816">
    <property type="entry name" value="Glycosyl_Hydrolase_31"/>
</dbReference>
<dbReference type="PANTHER" id="PTHR43863">
    <property type="entry name" value="HYDROLASE, PUTATIVE (AFU_ORTHOLOGUE AFUA_1G03140)-RELATED"/>
    <property type="match status" value="1"/>
</dbReference>
<dbReference type="EMBL" id="JAAITA010000011">
    <property type="protein sequence ID" value="NSJ86366.1"/>
    <property type="molecule type" value="Genomic_DNA"/>
</dbReference>
<sequence>MEKAGAVSAAPVPFEEGTPMMRPMFVEFPEDRACETLDKQYMLGDSLLVAPIFKESGEVEYYVPEGKWQNILTGETVEGGKWQKETYDYFHMPLLARPNTILAVGNNSERPDYDYAEGITLYLVNMEDGKATETAVTDLQGNTVLTVKARRNGKTVTVCAEGRTKHVTYKIMGNEELEVAVE</sequence>
<protein>
    <recommendedName>
        <fullName evidence="1">Glycosyl hydrolase family 31 C-terminal domain-containing protein</fullName>
    </recommendedName>
</protein>
<evidence type="ECO:0000313" key="3">
    <source>
        <dbReference type="Proteomes" id="UP000822142"/>
    </source>
</evidence>
<evidence type="ECO:0000259" key="1">
    <source>
        <dbReference type="Pfam" id="PF21365"/>
    </source>
</evidence>
<comment type="caution">
    <text evidence="2">The sequence shown here is derived from an EMBL/GenBank/DDBJ whole genome shotgun (WGS) entry which is preliminary data.</text>
</comment>
<dbReference type="Pfam" id="PF21365">
    <property type="entry name" value="Glyco_hydro_31_3rd"/>
    <property type="match status" value="1"/>
</dbReference>
<dbReference type="Gene3D" id="2.60.40.1180">
    <property type="entry name" value="Golgi alpha-mannosidase II"/>
    <property type="match status" value="2"/>
</dbReference>
<feature type="domain" description="Glycosyl hydrolase family 31 C-terminal" evidence="1">
    <location>
        <begin position="17"/>
        <end position="102"/>
    </location>
</feature>